<evidence type="ECO:0000256" key="3">
    <source>
        <dbReference type="ARBA" id="ARBA00022801"/>
    </source>
</evidence>
<gene>
    <name evidence="7" type="primary">sppA</name>
    <name evidence="7" type="ORF">DPQ33_16330</name>
</gene>
<keyword evidence="4" id="KW-0720">Serine protease</keyword>
<feature type="domain" description="Peptidase S49" evidence="6">
    <location>
        <begin position="141"/>
        <end position="289"/>
    </location>
</feature>
<reference evidence="7 8" key="1">
    <citation type="submission" date="2018-06" db="EMBL/GenBank/DDBJ databases">
        <title>Complete genome of Desulfovibrio indonesiensis P37SLT.</title>
        <authorList>
            <person name="Crispim J.S."/>
            <person name="Vidigal P.M.P."/>
            <person name="Silva L.C.F."/>
            <person name="Laguardia C.N."/>
            <person name="Araujo L.C."/>
            <person name="Dias R.S."/>
            <person name="Sousa M.P."/>
            <person name="Paula S.O."/>
            <person name="Silva C."/>
        </authorList>
    </citation>
    <scope>NUCLEOTIDE SEQUENCE [LARGE SCALE GENOMIC DNA]</scope>
    <source>
        <strain evidence="7 8">P37SLT</strain>
    </source>
</reference>
<evidence type="ECO:0000256" key="1">
    <source>
        <dbReference type="ARBA" id="ARBA00008683"/>
    </source>
</evidence>
<evidence type="ECO:0000256" key="2">
    <source>
        <dbReference type="ARBA" id="ARBA00022670"/>
    </source>
</evidence>
<accession>A0A7M3MAV8</accession>
<dbReference type="GO" id="GO:0006508">
    <property type="term" value="P:proteolysis"/>
    <property type="evidence" value="ECO:0007669"/>
    <property type="project" value="UniProtKB-KW"/>
</dbReference>
<comment type="caution">
    <text evidence="7">The sequence shown here is derived from an EMBL/GenBank/DDBJ whole genome shotgun (WGS) entry which is preliminary data.</text>
</comment>
<keyword evidence="8" id="KW-1185">Reference proteome</keyword>
<dbReference type="InterPro" id="IPR033855">
    <property type="entry name" value="Protein_C"/>
</dbReference>
<dbReference type="InterPro" id="IPR002142">
    <property type="entry name" value="Peptidase_S49"/>
</dbReference>
<feature type="region of interest" description="Disordered" evidence="5">
    <location>
        <begin position="291"/>
        <end position="322"/>
    </location>
</feature>
<dbReference type="InterPro" id="IPR029045">
    <property type="entry name" value="ClpP/crotonase-like_dom_sf"/>
</dbReference>
<dbReference type="CDD" id="cd07022">
    <property type="entry name" value="S49_Sppa_36K_type"/>
    <property type="match status" value="1"/>
</dbReference>
<dbReference type="AlphaFoldDB" id="A0A7M3MAV8"/>
<dbReference type="Pfam" id="PF01343">
    <property type="entry name" value="Peptidase_S49"/>
    <property type="match status" value="1"/>
</dbReference>
<dbReference type="PANTHER" id="PTHR33209">
    <property type="entry name" value="PROTEASE 4"/>
    <property type="match status" value="1"/>
</dbReference>
<evidence type="ECO:0000313" key="8">
    <source>
        <dbReference type="Proteomes" id="UP000448292"/>
    </source>
</evidence>
<keyword evidence="2" id="KW-0645">Protease</keyword>
<name>A0A7M3MAV8_9BACT</name>
<evidence type="ECO:0000259" key="6">
    <source>
        <dbReference type="Pfam" id="PF01343"/>
    </source>
</evidence>
<dbReference type="Gene3D" id="3.90.226.10">
    <property type="entry name" value="2-enoyl-CoA Hydratase, Chain A, domain 1"/>
    <property type="match status" value="1"/>
</dbReference>
<dbReference type="GO" id="GO:0008236">
    <property type="term" value="F:serine-type peptidase activity"/>
    <property type="evidence" value="ECO:0007669"/>
    <property type="project" value="UniProtKB-KW"/>
</dbReference>
<evidence type="ECO:0000256" key="4">
    <source>
        <dbReference type="ARBA" id="ARBA00022825"/>
    </source>
</evidence>
<dbReference type="Gene3D" id="6.20.330.10">
    <property type="match status" value="1"/>
</dbReference>
<dbReference type="PANTHER" id="PTHR33209:SF1">
    <property type="entry name" value="PEPTIDASE S49 DOMAIN-CONTAINING PROTEIN"/>
    <property type="match status" value="1"/>
</dbReference>
<protein>
    <submittedName>
        <fullName evidence="7">Signal peptide peptidase SppA</fullName>
    </submittedName>
</protein>
<evidence type="ECO:0000256" key="5">
    <source>
        <dbReference type="SAM" id="MobiDB-lite"/>
    </source>
</evidence>
<dbReference type="NCBIfam" id="TIGR00706">
    <property type="entry name" value="SppA_dom"/>
    <property type="match status" value="1"/>
</dbReference>
<dbReference type="SUPFAM" id="SSF52096">
    <property type="entry name" value="ClpP/crotonase"/>
    <property type="match status" value="1"/>
</dbReference>
<dbReference type="InterPro" id="IPR004635">
    <property type="entry name" value="Pept_S49_SppA"/>
</dbReference>
<evidence type="ECO:0000313" key="7">
    <source>
        <dbReference type="EMBL" id="TVM15054.1"/>
    </source>
</evidence>
<dbReference type="Proteomes" id="UP000448292">
    <property type="component" value="Unassembled WGS sequence"/>
</dbReference>
<proteinExistence type="inferred from homology"/>
<dbReference type="EMBL" id="QMIE01000019">
    <property type="protein sequence ID" value="TVM15054.1"/>
    <property type="molecule type" value="Genomic_DNA"/>
</dbReference>
<comment type="similarity">
    <text evidence="1">Belongs to the peptidase S49 family.</text>
</comment>
<keyword evidence="3" id="KW-0378">Hydrolase</keyword>
<dbReference type="OrthoDB" id="282590at2"/>
<organism evidence="7 8">
    <name type="scientific">Oceanidesulfovibrio indonesiensis</name>
    <dbReference type="NCBI Taxonomy" id="54767"/>
    <lineage>
        <taxon>Bacteria</taxon>
        <taxon>Pseudomonadati</taxon>
        <taxon>Thermodesulfobacteriota</taxon>
        <taxon>Desulfovibrionia</taxon>
        <taxon>Desulfovibrionales</taxon>
        <taxon>Desulfovibrionaceae</taxon>
        <taxon>Oceanidesulfovibrio</taxon>
    </lineage>
</organism>
<sequence length="464" mass="49265">MKRARKRMKARAPRAVNALVGEVWALEPNKMEQVADIAQAMFEGRAGNGELFAKLAGESGKSDRPYAIVNQVAVVPVNGVIARRMNMFQSFSGGCSTELVGKQIRQAANDDDVRAIVLDIDSPGGAVFGLNDLAGTIASVRSAGKPVVAHTSELMCSAAYWIGSAAEEMICTADAQVGSIGVAAMHFDYSERDRKEGVRRTVLYAGHYKRLASDEKPLSEEGREYLQERVDHYYSLFVDAVARHRGMSAEEVLEKLADGSTHIGHEAQKRGFVHSIGNLDAAISRALELSESPNQQEQEEHMSTGTSSAGDTDARGGDSGVLNLSSVTADQLSAANPELAAELGARGASAERARVVELFEAQAGAEMTLEAVKSGADPKDFYKAALAAERKGQADALAEFEKTMSGSAGQDGKDLSATAADGFEGLIAAHMDTAKCSKGDAIIAVARRHPDAHAAWLAGKNQEK</sequence>